<dbReference type="EMBL" id="MNAO01000094">
    <property type="protein sequence ID" value="OHV16749.1"/>
    <property type="molecule type" value="Genomic_DNA"/>
</dbReference>
<comment type="caution">
    <text evidence="3">The sequence shown here is derived from an EMBL/GenBank/DDBJ whole genome shotgun (WGS) entry which is preliminary data.</text>
</comment>
<dbReference type="CDD" id="cd03801">
    <property type="entry name" value="GT4_PimA-like"/>
    <property type="match status" value="1"/>
</dbReference>
<accession>A0A1S1P679</accession>
<dbReference type="GO" id="GO:0016757">
    <property type="term" value="F:glycosyltransferase activity"/>
    <property type="evidence" value="ECO:0007669"/>
    <property type="project" value="InterPro"/>
</dbReference>
<evidence type="ECO:0000313" key="3">
    <source>
        <dbReference type="EMBL" id="OHV16749.1"/>
    </source>
</evidence>
<evidence type="ECO:0000259" key="1">
    <source>
        <dbReference type="Pfam" id="PF00534"/>
    </source>
</evidence>
<gene>
    <name evidence="3" type="ORF">BK022_10120</name>
</gene>
<organism evidence="3 4">
    <name type="scientific">Methylorubrum extorquens</name>
    <name type="common">Methylobacterium dichloromethanicum</name>
    <name type="synonym">Methylobacterium extorquens</name>
    <dbReference type="NCBI Taxonomy" id="408"/>
    <lineage>
        <taxon>Bacteria</taxon>
        <taxon>Pseudomonadati</taxon>
        <taxon>Pseudomonadota</taxon>
        <taxon>Alphaproteobacteria</taxon>
        <taxon>Hyphomicrobiales</taxon>
        <taxon>Methylobacteriaceae</taxon>
        <taxon>Methylorubrum</taxon>
    </lineage>
</organism>
<dbReference type="InterPro" id="IPR001296">
    <property type="entry name" value="Glyco_trans_1"/>
</dbReference>
<dbReference type="PANTHER" id="PTHR12526:SF630">
    <property type="entry name" value="GLYCOSYLTRANSFERASE"/>
    <property type="match status" value="1"/>
</dbReference>
<proteinExistence type="predicted"/>
<dbReference type="SUPFAM" id="SSF53756">
    <property type="entry name" value="UDP-Glycosyltransferase/glycogen phosphorylase"/>
    <property type="match status" value="1"/>
</dbReference>
<dbReference type="AlphaFoldDB" id="A0A1S1P679"/>
<evidence type="ECO:0000259" key="2">
    <source>
        <dbReference type="Pfam" id="PF13439"/>
    </source>
</evidence>
<sequence length="419" mass="44431">MASSFAAPLTAALTPQGPTGHAIADLSSRVGTGERHRILHVFRAPVGGLFRHVIDLTRLQAEAGHAVGLVCDASTGGERAERTLADLASYLALGVTRVPMRRNPHASDLHVLRTVRAQALAVGADVLHGHGAKGGVFARLAPLGRAGRGVIRAYTPHGGSYNYRPGTTLHRVYMAAEQVMARATDLFLFESEYVASRHAAFAGGSPRLERIVHNGIAEAEFAPVETADDPFDLVYVGELREAKGLPVLLRALARLRGQGRELRLLMVGSGPDTESIAAMAENLGLRHAIAFEPPQAIRPVLGRGRVMVVPSLAESLPYVVLEAAAAGQPLVATNVGGIPEIFGAFSSDLVPPGDCEALSAAILHILDEEPSRRHGRARALSNSLRTRFSMNRMATDVLCGYADAFSAKRMRTASVPATA</sequence>
<dbReference type="PANTHER" id="PTHR12526">
    <property type="entry name" value="GLYCOSYLTRANSFERASE"/>
    <property type="match status" value="1"/>
</dbReference>
<feature type="domain" description="Glycosyltransferase subfamily 4-like N-terminal" evidence="2">
    <location>
        <begin position="46"/>
        <end position="216"/>
    </location>
</feature>
<dbReference type="Gene3D" id="3.40.50.2000">
    <property type="entry name" value="Glycogen Phosphorylase B"/>
    <property type="match status" value="2"/>
</dbReference>
<name>A0A1S1P679_METEX</name>
<dbReference type="Proteomes" id="UP000180215">
    <property type="component" value="Unassembled WGS sequence"/>
</dbReference>
<reference evidence="3 4" key="1">
    <citation type="submission" date="2016-10" db="EMBL/GenBank/DDBJ databases">
        <title>Draft genome sequence of Methylobacterium extorquens CP3, a seed endophyte of Crotalaria pumila with plant growth-promoting and metal tolerance properties.</title>
        <authorList>
            <person name="Sanchez-Lopez A.S."/>
            <person name="Van Hamme J.D."/>
            <person name="Thijs S."/>
            <person name="Mcammond B.M."/>
            <person name="Stevens V."/>
            <person name="Gonzalez-Chavez M.D.C."/>
            <person name="Vangronsveld J."/>
        </authorList>
    </citation>
    <scope>NUCLEOTIDE SEQUENCE [LARGE SCALE GENOMIC DNA]</scope>
    <source>
        <strain evidence="3 4">CP3</strain>
    </source>
</reference>
<dbReference type="Pfam" id="PF13439">
    <property type="entry name" value="Glyco_transf_4"/>
    <property type="match status" value="1"/>
</dbReference>
<evidence type="ECO:0000313" key="4">
    <source>
        <dbReference type="Proteomes" id="UP000180215"/>
    </source>
</evidence>
<dbReference type="Pfam" id="PF00534">
    <property type="entry name" value="Glycos_transf_1"/>
    <property type="match status" value="1"/>
</dbReference>
<keyword evidence="3" id="KW-0808">Transferase</keyword>
<feature type="domain" description="Glycosyl transferase family 1" evidence="1">
    <location>
        <begin position="220"/>
        <end position="374"/>
    </location>
</feature>
<dbReference type="InterPro" id="IPR028098">
    <property type="entry name" value="Glyco_trans_4-like_N"/>
</dbReference>
<protein>
    <submittedName>
        <fullName evidence="3">Glycosyl transferase family 1</fullName>
    </submittedName>
</protein>